<feature type="domain" description="Gamma-glutamylcyclotransferase AIG2-like" evidence="1">
    <location>
        <begin position="4"/>
        <end position="57"/>
    </location>
</feature>
<dbReference type="Pfam" id="PF06094">
    <property type="entry name" value="GGACT"/>
    <property type="match status" value="2"/>
</dbReference>
<keyword evidence="3" id="KW-1185">Reference proteome</keyword>
<feature type="domain" description="Gamma-glutamylcyclotransferase AIG2-like" evidence="1">
    <location>
        <begin position="82"/>
        <end position="157"/>
    </location>
</feature>
<dbReference type="RefSeq" id="WP_164362751.1">
    <property type="nucleotide sequence ID" value="NZ_CP066776.1"/>
</dbReference>
<sequence length="162" mass="18049">MFRLFVYGSLKRGLEYHDRFCSGAEDITQATLHGKLFHLEEGYPGLILPESTILAHGCTDYLRDLEIQDQHNALSPLPETPPADTQCVHGELMHFPNPIDSLPAIDWLEEFTPGEPSPYQRVLTTIMADHRPLAAWTYIATDLAMPNAIPVPNGNWTGPPSS</sequence>
<proteinExistence type="predicted"/>
<dbReference type="InterPro" id="IPR036568">
    <property type="entry name" value="GGCT-like_sf"/>
</dbReference>
<dbReference type="AlphaFoldDB" id="A0A6B3L656"/>
<dbReference type="EMBL" id="CP066776">
    <property type="protein sequence ID" value="QQL46090.1"/>
    <property type="molecule type" value="Genomic_DNA"/>
</dbReference>
<gene>
    <name evidence="2" type="ORF">G3M56_005780</name>
</gene>
<accession>A0A6B3L656</accession>
<keyword evidence="2" id="KW-0808">Transferase</keyword>
<dbReference type="Proteomes" id="UP000475117">
    <property type="component" value="Chromosome"/>
</dbReference>
<protein>
    <submittedName>
        <fullName evidence="2">Gamma-glutamylcyclotransferase</fullName>
    </submittedName>
</protein>
<dbReference type="InterPro" id="IPR013024">
    <property type="entry name" value="GGCT-like"/>
</dbReference>
<reference evidence="2 3" key="1">
    <citation type="submission" date="2020-12" db="EMBL/GenBank/DDBJ databases">
        <title>Sulforoseuscoccus oceanibium gen. nov., sp. nov., a representative of the phylum Verrucomicrobia with special cytoplasmic membrane, and proposal of Sulforoseuscoccusaceae fam. nov.</title>
        <authorList>
            <person name="Xi F."/>
        </authorList>
    </citation>
    <scope>NUCLEOTIDE SEQUENCE [LARGE SCALE GENOMIC DNA]</scope>
    <source>
        <strain evidence="2 3">T37</strain>
    </source>
</reference>
<evidence type="ECO:0000259" key="1">
    <source>
        <dbReference type="Pfam" id="PF06094"/>
    </source>
</evidence>
<dbReference type="InterPro" id="IPR009288">
    <property type="entry name" value="AIG2-like_dom"/>
</dbReference>
<dbReference type="Gene3D" id="3.10.490.10">
    <property type="entry name" value="Gamma-glutamyl cyclotransferase-like"/>
    <property type="match status" value="1"/>
</dbReference>
<name>A0A6B3L656_9BACT</name>
<dbReference type="KEGG" id="soa:G3M56_005780"/>
<dbReference type="SUPFAM" id="SSF110857">
    <property type="entry name" value="Gamma-glutamyl cyclotransferase-like"/>
    <property type="match status" value="1"/>
</dbReference>
<evidence type="ECO:0000313" key="3">
    <source>
        <dbReference type="Proteomes" id="UP000475117"/>
    </source>
</evidence>
<dbReference type="CDD" id="cd06661">
    <property type="entry name" value="GGCT_like"/>
    <property type="match status" value="1"/>
</dbReference>
<dbReference type="GO" id="GO:0016740">
    <property type="term" value="F:transferase activity"/>
    <property type="evidence" value="ECO:0007669"/>
    <property type="project" value="UniProtKB-KW"/>
</dbReference>
<organism evidence="2 3">
    <name type="scientific">Sulfuriroseicoccus oceanibius</name>
    <dbReference type="NCBI Taxonomy" id="2707525"/>
    <lineage>
        <taxon>Bacteria</taxon>
        <taxon>Pseudomonadati</taxon>
        <taxon>Verrucomicrobiota</taxon>
        <taxon>Verrucomicrobiia</taxon>
        <taxon>Verrucomicrobiales</taxon>
        <taxon>Verrucomicrobiaceae</taxon>
        <taxon>Sulfuriroseicoccus</taxon>
    </lineage>
</organism>
<evidence type="ECO:0000313" key="2">
    <source>
        <dbReference type="EMBL" id="QQL46090.1"/>
    </source>
</evidence>